<dbReference type="Proteomes" id="UP001054902">
    <property type="component" value="Unassembled WGS sequence"/>
</dbReference>
<name>A0AAD3CVJ4_9STRA</name>
<evidence type="ECO:0000259" key="1">
    <source>
        <dbReference type="PROSITE" id="PS50106"/>
    </source>
</evidence>
<dbReference type="InterPro" id="IPR036034">
    <property type="entry name" value="PDZ_sf"/>
</dbReference>
<organism evidence="2 3">
    <name type="scientific">Chaetoceros tenuissimus</name>
    <dbReference type="NCBI Taxonomy" id="426638"/>
    <lineage>
        <taxon>Eukaryota</taxon>
        <taxon>Sar</taxon>
        <taxon>Stramenopiles</taxon>
        <taxon>Ochrophyta</taxon>
        <taxon>Bacillariophyta</taxon>
        <taxon>Coscinodiscophyceae</taxon>
        <taxon>Chaetocerotophycidae</taxon>
        <taxon>Chaetocerotales</taxon>
        <taxon>Chaetocerotaceae</taxon>
        <taxon>Chaetoceros</taxon>
    </lineage>
</organism>
<protein>
    <recommendedName>
        <fullName evidence="1">PDZ domain-containing protein</fullName>
    </recommendedName>
</protein>
<dbReference type="Pfam" id="PF00595">
    <property type="entry name" value="PDZ"/>
    <property type="match status" value="1"/>
</dbReference>
<dbReference type="InterPro" id="IPR001478">
    <property type="entry name" value="PDZ"/>
</dbReference>
<dbReference type="PROSITE" id="PS50106">
    <property type="entry name" value="PDZ"/>
    <property type="match status" value="1"/>
</dbReference>
<sequence>MFSEISFITATKPTPTSKLGITYNVTPSGVIMSGINEGSLFENTKLKAGHLIVSVNGTSMASLTRPQVGAVFGTLTKDICLEVWTPLNCSRDQVPAILSEGGQTPVPLIKWQQIYDQVVNNMIPASNAYKELRQEFQGHMKHFVKNQMIKGGLIGFGTESQGEKDMFLLTNQLGSVANNATLVSNNILGMSNASLNSHGIATMIGFETMNAGKSKWIIPGGIGFMIIE</sequence>
<dbReference type="EMBL" id="BLLK01000045">
    <property type="protein sequence ID" value="GFH51359.1"/>
    <property type="molecule type" value="Genomic_DNA"/>
</dbReference>
<proteinExistence type="predicted"/>
<dbReference type="Gene3D" id="2.30.42.10">
    <property type="match status" value="1"/>
</dbReference>
<accession>A0AAD3CVJ4</accession>
<keyword evidence="3" id="KW-1185">Reference proteome</keyword>
<dbReference type="SUPFAM" id="SSF50156">
    <property type="entry name" value="PDZ domain-like"/>
    <property type="match status" value="1"/>
</dbReference>
<feature type="domain" description="PDZ" evidence="1">
    <location>
        <begin position="7"/>
        <end position="83"/>
    </location>
</feature>
<evidence type="ECO:0000313" key="3">
    <source>
        <dbReference type="Proteomes" id="UP001054902"/>
    </source>
</evidence>
<gene>
    <name evidence="2" type="ORF">CTEN210_07835</name>
</gene>
<comment type="caution">
    <text evidence="2">The sequence shown here is derived from an EMBL/GenBank/DDBJ whole genome shotgun (WGS) entry which is preliminary data.</text>
</comment>
<evidence type="ECO:0000313" key="2">
    <source>
        <dbReference type="EMBL" id="GFH51359.1"/>
    </source>
</evidence>
<dbReference type="AlphaFoldDB" id="A0AAD3CVJ4"/>
<reference evidence="2 3" key="1">
    <citation type="journal article" date="2021" name="Sci. Rep.">
        <title>The genome of the diatom Chaetoceros tenuissimus carries an ancient integrated fragment of an extant virus.</title>
        <authorList>
            <person name="Hongo Y."/>
            <person name="Kimura K."/>
            <person name="Takaki Y."/>
            <person name="Yoshida Y."/>
            <person name="Baba S."/>
            <person name="Kobayashi G."/>
            <person name="Nagasaki K."/>
            <person name="Hano T."/>
            <person name="Tomaru Y."/>
        </authorList>
    </citation>
    <scope>NUCLEOTIDE SEQUENCE [LARGE SCALE GENOMIC DNA]</scope>
    <source>
        <strain evidence="2 3">NIES-3715</strain>
    </source>
</reference>